<dbReference type="AlphaFoldDB" id="A0A6V7P8N2"/>
<name>A0A6V7P8N2_ANACO</name>
<feature type="coiled-coil region" evidence="1">
    <location>
        <begin position="256"/>
        <end position="287"/>
    </location>
</feature>
<feature type="coiled-coil region" evidence="1">
    <location>
        <begin position="72"/>
        <end position="110"/>
    </location>
</feature>
<accession>A0A6V7P8N2</accession>
<organism evidence="2">
    <name type="scientific">Ananas comosus var. bracteatus</name>
    <name type="common">red pineapple</name>
    <dbReference type="NCBI Taxonomy" id="296719"/>
    <lineage>
        <taxon>Eukaryota</taxon>
        <taxon>Viridiplantae</taxon>
        <taxon>Streptophyta</taxon>
        <taxon>Embryophyta</taxon>
        <taxon>Tracheophyta</taxon>
        <taxon>Spermatophyta</taxon>
        <taxon>Magnoliopsida</taxon>
        <taxon>Liliopsida</taxon>
        <taxon>Poales</taxon>
        <taxon>Bromeliaceae</taxon>
        <taxon>Bromelioideae</taxon>
        <taxon>Ananas</taxon>
    </lineage>
</organism>
<gene>
    <name evidence="2" type="ORF">CB5_LOCUS10374</name>
</gene>
<sequence length="316" mass="35865">MEIKKINNEIKAKNLQISSLEKQMADSISATQAKADKSELSPSYAQLLEQLNEKNFELEVKTADNRVILDQLQNKTRECEVLQEIVTSLKEQLSQALEEKELSLSCARLENDVAGANDGKELHVDIEKKATRDVTAELLLQAHQASEIEELKQKLQELMETRTQLEARNQKLVEESAYAKGLASAAGVELKALSEEVTKLMNHNERLANELASVRNSNQRRVSNGPRAMKRESHIKRHEPVNKREVNVSYERELALEATIVEKEQREAELQKKLEESKQKEAFLENELANMWVLVAKLKKSQGSEQDDSDAKLKDP</sequence>
<reference evidence="2" key="1">
    <citation type="submission" date="2020-07" db="EMBL/GenBank/DDBJ databases">
        <authorList>
            <person name="Lin J."/>
        </authorList>
    </citation>
    <scope>NUCLEOTIDE SEQUENCE</scope>
</reference>
<protein>
    <submittedName>
        <fullName evidence="2">Uncharacterized protein</fullName>
    </submittedName>
</protein>
<proteinExistence type="predicted"/>
<evidence type="ECO:0000256" key="1">
    <source>
        <dbReference type="SAM" id="Coils"/>
    </source>
</evidence>
<keyword evidence="1" id="KW-0175">Coiled coil</keyword>
<evidence type="ECO:0000313" key="2">
    <source>
        <dbReference type="EMBL" id="CAD1827163.1"/>
    </source>
</evidence>
<dbReference type="EMBL" id="LR862146">
    <property type="protein sequence ID" value="CAD1827163.1"/>
    <property type="molecule type" value="Genomic_DNA"/>
</dbReference>
<feature type="coiled-coil region" evidence="1">
    <location>
        <begin position="141"/>
        <end position="217"/>
    </location>
</feature>